<dbReference type="Proteomes" id="UP000019335">
    <property type="component" value="Unassembled WGS sequence"/>
</dbReference>
<proteinExistence type="predicted"/>
<evidence type="ECO:0000313" key="3">
    <source>
        <dbReference type="Proteomes" id="UP000019335"/>
    </source>
</evidence>
<protein>
    <submittedName>
        <fullName evidence="2">Uncharacterized protein</fullName>
    </submittedName>
</protein>
<evidence type="ECO:0000256" key="1">
    <source>
        <dbReference type="SAM" id="MobiDB-lite"/>
    </source>
</evidence>
<name>W7SZC8_9STRA</name>
<dbReference type="AlphaFoldDB" id="W7SZC8"/>
<reference evidence="2 3" key="1">
    <citation type="journal article" date="2014" name="Mol. Plant">
        <title>Chromosome Scale Genome Assembly and Transcriptome Profiling of Nannochloropsis gaditana in Nitrogen Depletion.</title>
        <authorList>
            <person name="Corteggiani Carpinelli E."/>
            <person name="Telatin A."/>
            <person name="Vitulo N."/>
            <person name="Forcato C."/>
            <person name="D'Angelo M."/>
            <person name="Schiavon R."/>
            <person name="Vezzi A."/>
            <person name="Giacometti G.M."/>
            <person name="Morosinotto T."/>
            <person name="Valle G."/>
        </authorList>
    </citation>
    <scope>NUCLEOTIDE SEQUENCE [LARGE SCALE GENOMIC DNA]</scope>
    <source>
        <strain evidence="2 3">B-31</strain>
    </source>
</reference>
<gene>
    <name evidence="2" type="ORF">Naga_100658g1</name>
</gene>
<accession>W7SZC8</accession>
<organism evidence="2 3">
    <name type="scientific">Nannochloropsis gaditana</name>
    <dbReference type="NCBI Taxonomy" id="72520"/>
    <lineage>
        <taxon>Eukaryota</taxon>
        <taxon>Sar</taxon>
        <taxon>Stramenopiles</taxon>
        <taxon>Ochrophyta</taxon>
        <taxon>Eustigmatophyceae</taxon>
        <taxon>Eustigmatales</taxon>
        <taxon>Monodopsidaceae</taxon>
        <taxon>Nannochloropsis</taxon>
    </lineage>
</organism>
<sequence length="128" mass="13942">MHTFFETEVSHALFSPPRVEASSYYTPLAMVLATSSSSTSPPQSSPAQLNALQDELRRIDEDVSRSLVKIEKSVQEWREGLKRMVKYLQSMPSSDPPLDGDEGGGRSEAGGGKKSQSLAVVDSLERAV</sequence>
<keyword evidence="3" id="KW-1185">Reference proteome</keyword>
<comment type="caution">
    <text evidence="2">The sequence shown here is derived from an EMBL/GenBank/DDBJ whole genome shotgun (WGS) entry which is preliminary data.</text>
</comment>
<evidence type="ECO:0000313" key="2">
    <source>
        <dbReference type="EMBL" id="EWM20230.1"/>
    </source>
</evidence>
<dbReference type="EMBL" id="AZIL01003262">
    <property type="protein sequence ID" value="EWM20230.1"/>
    <property type="molecule type" value="Genomic_DNA"/>
</dbReference>
<feature type="region of interest" description="Disordered" evidence="1">
    <location>
        <begin position="88"/>
        <end position="128"/>
    </location>
</feature>